<reference evidence="2" key="1">
    <citation type="journal article" date="2009" name="Appl. Environ. Microbiol.">
        <title>Complete genome sequence of the chemolithoautotrophic marine magnetotactic coccus strain MC-1.</title>
        <authorList>
            <person name="Schubbe S."/>
            <person name="Williams T.J."/>
            <person name="Xie G."/>
            <person name="Kiss H.E."/>
            <person name="Brettin T.S."/>
            <person name="Martinez D."/>
            <person name="Ross C.A."/>
            <person name="Schuler D."/>
            <person name="Cox B.L."/>
            <person name="Nealson K.H."/>
            <person name="Bazylinski D.A."/>
        </authorList>
    </citation>
    <scope>NUCLEOTIDE SEQUENCE [LARGE SCALE GENOMIC DNA]</scope>
    <source>
        <strain evidence="2">ATCC BAA-1437 / JCM 17883 / MC-1</strain>
    </source>
</reference>
<reference evidence="1 2" key="2">
    <citation type="journal article" date="2012" name="Int. J. Syst. Evol. Microbiol.">
        <title>Magnetococcus marinus gen. nov., sp. nov., a marine, magnetotactic bacterium that represents a novel lineage (Magnetococcaceae fam. nov.; Magnetococcales ord. nov.) at the base of the Alphaproteobacteria.</title>
        <authorList>
            <person name="Bazylinski D.A."/>
            <person name="Williams T.J."/>
            <person name="Lefevre C.T."/>
            <person name="Berg R.J."/>
            <person name="Zhang C.L."/>
            <person name="Bowser S.S."/>
            <person name="Dean A.J."/>
            <person name="Beveridge T.J."/>
        </authorList>
    </citation>
    <scope>NUCLEOTIDE SEQUENCE [LARGE SCALE GENOMIC DNA]</scope>
    <source>
        <strain evidence="2">ATCC BAA-1437 / JCM 17883 / MC-1</strain>
    </source>
</reference>
<organism evidence="1 2">
    <name type="scientific">Magnetococcus marinus (strain ATCC BAA-1437 / JCM 17883 / MC-1)</name>
    <dbReference type="NCBI Taxonomy" id="156889"/>
    <lineage>
        <taxon>Bacteria</taxon>
        <taxon>Pseudomonadati</taxon>
        <taxon>Pseudomonadota</taxon>
        <taxon>Magnetococcia</taxon>
        <taxon>Magnetococcales</taxon>
        <taxon>Magnetococcaceae</taxon>
        <taxon>Magnetococcus</taxon>
    </lineage>
</organism>
<dbReference type="STRING" id="156889.Mmc1_1691"/>
<keyword evidence="2" id="KW-1185">Reference proteome</keyword>
<evidence type="ECO:0000313" key="2">
    <source>
        <dbReference type="Proteomes" id="UP000002586"/>
    </source>
</evidence>
<dbReference type="OrthoDB" id="8083329at2"/>
<dbReference type="AlphaFoldDB" id="A0L8A7"/>
<dbReference type="Proteomes" id="UP000002586">
    <property type="component" value="Chromosome"/>
</dbReference>
<name>A0L8A7_MAGMM</name>
<dbReference type="KEGG" id="mgm:Mmc1_1691"/>
<dbReference type="EMBL" id="CP000471">
    <property type="protein sequence ID" value="ABK44200.1"/>
    <property type="molecule type" value="Genomic_DNA"/>
</dbReference>
<dbReference type="RefSeq" id="WP_011713348.1">
    <property type="nucleotide sequence ID" value="NC_008576.1"/>
</dbReference>
<accession>A0L8A7</accession>
<gene>
    <name evidence="1" type="ordered locus">Mmc1_1691</name>
</gene>
<proteinExistence type="predicted"/>
<protein>
    <submittedName>
        <fullName evidence="1">Uncharacterized protein</fullName>
    </submittedName>
</protein>
<evidence type="ECO:0000313" key="1">
    <source>
        <dbReference type="EMBL" id="ABK44200.1"/>
    </source>
</evidence>
<dbReference type="HOGENOM" id="CLU_2396166_0_0_5"/>
<sequence length="93" mass="10751">MARRRFVWREGRLVEVDLHAPLPERKGPYIMSDLTPYRNVVNGGVISSRSSHRAFLRDNQLVEVGNETPAPRHHELESPRQAIVENMHRLGML</sequence>